<dbReference type="GO" id="GO:0033167">
    <property type="term" value="C:ARC complex"/>
    <property type="evidence" value="ECO:0007669"/>
    <property type="project" value="InterPro"/>
</dbReference>
<evidence type="ECO:0000313" key="2">
    <source>
        <dbReference type="EMBL" id="CCX32453.1"/>
    </source>
</evidence>
<dbReference type="OrthoDB" id="435402at2759"/>
<protein>
    <submittedName>
        <fullName evidence="2">Similar to Argonaute-binding protein 1 acc. no. Q9P7B8</fullName>
    </submittedName>
</protein>
<dbReference type="EMBL" id="HF935878">
    <property type="protein sequence ID" value="CCX32453.1"/>
    <property type="molecule type" value="Genomic_DNA"/>
</dbReference>
<evidence type="ECO:0000256" key="1">
    <source>
        <dbReference type="SAM" id="MobiDB-lite"/>
    </source>
</evidence>
<feature type="compositionally biased region" description="Acidic residues" evidence="1">
    <location>
        <begin position="28"/>
        <end position="39"/>
    </location>
</feature>
<feature type="compositionally biased region" description="Basic residues" evidence="1">
    <location>
        <begin position="57"/>
        <end position="70"/>
    </location>
</feature>
<reference evidence="2 3" key="1">
    <citation type="journal article" date="2013" name="PLoS Genet.">
        <title>The genome and development-dependent transcriptomes of Pyronema confluens: a window into fungal evolution.</title>
        <authorList>
            <person name="Traeger S."/>
            <person name="Altegoer F."/>
            <person name="Freitag M."/>
            <person name="Gabaldon T."/>
            <person name="Kempken F."/>
            <person name="Kumar A."/>
            <person name="Marcet-Houben M."/>
            <person name="Poggeler S."/>
            <person name="Stajich J.E."/>
            <person name="Nowrousian M."/>
        </authorList>
    </citation>
    <scope>NUCLEOTIDE SEQUENCE [LARGE SCALE GENOMIC DNA]</scope>
    <source>
        <strain evidence="3">CBS 100304</strain>
        <tissue evidence="2">Vegetative mycelium</tissue>
    </source>
</reference>
<proteinExistence type="predicted"/>
<name>U4LKI9_PYROM</name>
<dbReference type="Proteomes" id="UP000018144">
    <property type="component" value="Unassembled WGS sequence"/>
</dbReference>
<keyword evidence="3" id="KW-1185">Reference proteome</keyword>
<gene>
    <name evidence="2" type="ORF">PCON_13216</name>
</gene>
<dbReference type="Pfam" id="PF09692">
    <property type="entry name" value="Arb1"/>
    <property type="match status" value="1"/>
</dbReference>
<accession>U4LKI9</accession>
<dbReference type="STRING" id="1076935.U4LKI9"/>
<sequence length="459" mass="51818">MAPSVVPPQPTVEDSREDAAAGMQNQDAADDAASGDEAEAQQPKGNGVQTPTGGAPPKKKKKKRTRKIGHTKPSGWEEYCVDGPLPLSVVQEELELYSPKKPFIARIELCIQRYKAKRKWDTLRLQMFTNYLTLGGVSSGQKQFSGGLDPKKIDEMDAEDIAAITATEFINVGQAGGDDDEWDVDFELVARGFLSYKVPHVMGISKEKELMTAVNIVRNFLNYVIAHNVAPEYEANIRAALKICDLAEQELVLCLNLTTRLPGTFNTACSTIYQGHYQNLGDEDMSWMPEEERHRSIFFTREEATSLVETALKKRGTPEQQALGVGRKVVKRHFLSVQVIEVYNPPSEWVQDKDADKTLPENKYYQKTQTLGWIKVKPWVPEDPYVIPEELPLDQLDEITIWLEKTVVQWCFVGMKMATKIHWFEDGLVFMDDVTGLYTSFYLPLENPKEDEGDDDEFA</sequence>
<feature type="region of interest" description="Disordered" evidence="1">
    <location>
        <begin position="1"/>
        <end position="73"/>
    </location>
</feature>
<feature type="compositionally biased region" description="Pro residues" evidence="1">
    <location>
        <begin position="1"/>
        <end position="10"/>
    </location>
</feature>
<dbReference type="AlphaFoldDB" id="U4LKI9"/>
<organism evidence="2 3">
    <name type="scientific">Pyronema omphalodes (strain CBS 100304)</name>
    <name type="common">Pyronema confluens</name>
    <dbReference type="NCBI Taxonomy" id="1076935"/>
    <lineage>
        <taxon>Eukaryota</taxon>
        <taxon>Fungi</taxon>
        <taxon>Dikarya</taxon>
        <taxon>Ascomycota</taxon>
        <taxon>Pezizomycotina</taxon>
        <taxon>Pezizomycetes</taxon>
        <taxon>Pezizales</taxon>
        <taxon>Pyronemataceae</taxon>
        <taxon>Pyronema</taxon>
    </lineage>
</organism>
<dbReference type="GO" id="GO:0031047">
    <property type="term" value="P:regulatory ncRNA-mediated gene silencing"/>
    <property type="evidence" value="ECO:0007669"/>
    <property type="project" value="InterPro"/>
</dbReference>
<dbReference type="eggNOG" id="ENOG502S0TP">
    <property type="taxonomic scope" value="Eukaryota"/>
</dbReference>
<dbReference type="InterPro" id="IPR018606">
    <property type="entry name" value="Arb1"/>
</dbReference>
<evidence type="ECO:0000313" key="3">
    <source>
        <dbReference type="Proteomes" id="UP000018144"/>
    </source>
</evidence>
<dbReference type="OMA" id="NKPTGFE"/>